<dbReference type="Pfam" id="PF17113">
    <property type="entry name" value="AmpE"/>
    <property type="match status" value="2"/>
</dbReference>
<keyword evidence="1" id="KW-0812">Transmembrane</keyword>
<dbReference type="Proteomes" id="UP001595962">
    <property type="component" value="Unassembled WGS sequence"/>
</dbReference>
<evidence type="ECO:0000313" key="3">
    <source>
        <dbReference type="Proteomes" id="UP001595962"/>
    </source>
</evidence>
<comment type="caution">
    <text evidence="2">The sequence shown here is derived from an EMBL/GenBank/DDBJ whole genome shotgun (WGS) entry which is preliminary data.</text>
</comment>
<name>A0ABV9JPA5_9GAMM</name>
<keyword evidence="1" id="KW-1133">Transmembrane helix</keyword>
<feature type="transmembrane region" description="Helical" evidence="1">
    <location>
        <begin position="75"/>
        <end position="92"/>
    </location>
</feature>
<feature type="transmembrane region" description="Helical" evidence="1">
    <location>
        <begin position="302"/>
        <end position="318"/>
    </location>
</feature>
<proteinExistence type="predicted"/>
<dbReference type="InterPro" id="IPR031347">
    <property type="entry name" value="AmpE"/>
</dbReference>
<dbReference type="PANTHER" id="PTHR38684">
    <property type="entry name" value="PROTEIN AMPE"/>
    <property type="match status" value="1"/>
</dbReference>
<evidence type="ECO:0000256" key="1">
    <source>
        <dbReference type="SAM" id="Phobius"/>
    </source>
</evidence>
<organism evidence="2 3">
    <name type="scientific">Rheinheimera marina</name>
    <dbReference type="NCBI Taxonomy" id="1774958"/>
    <lineage>
        <taxon>Bacteria</taxon>
        <taxon>Pseudomonadati</taxon>
        <taxon>Pseudomonadota</taxon>
        <taxon>Gammaproteobacteria</taxon>
        <taxon>Chromatiales</taxon>
        <taxon>Chromatiaceae</taxon>
        <taxon>Rheinheimera</taxon>
    </lineage>
</organism>
<evidence type="ECO:0000313" key="2">
    <source>
        <dbReference type="EMBL" id="MFC4656081.1"/>
    </source>
</evidence>
<accession>A0ABV9JPA5</accession>
<dbReference type="InterPro" id="IPR052966">
    <property type="entry name" value="Beta-lactamase_Reg"/>
</dbReference>
<dbReference type="RefSeq" id="WP_377334822.1">
    <property type="nucleotide sequence ID" value="NZ_JBHSGB010000012.1"/>
</dbReference>
<protein>
    <submittedName>
        <fullName evidence="2">Beta-lactamase regulator AmpE</fullName>
    </submittedName>
</protein>
<gene>
    <name evidence="2" type="primary">ampE</name>
    <name evidence="2" type="ORF">ACFO3I_13785</name>
</gene>
<dbReference type="PANTHER" id="PTHR38684:SF1">
    <property type="entry name" value="PROTEIN AMPE"/>
    <property type="match status" value="1"/>
</dbReference>
<feature type="transmembrane region" description="Helical" evidence="1">
    <location>
        <begin position="141"/>
        <end position="163"/>
    </location>
</feature>
<sequence>MTLISMLIALIVERLAVRSDAWQFWPYARKYLSFSRTSAIARLASHPQGQYLWLVLPGLLYALLLWLIDSGLVSLVLNTLVLLVCIGCWHYRQQYKHYLNATERGDNEAAFLTMQQISKDAGLTEQELSYGQRLVWLNFRYYAAVLFWFALFGGAGALTYALLRQLSEPVLWQADAETAVTETELVAVEEGTETYQAQQAEVDPDAESNAAPASQWLDDLQPLQRLMFWADWLPARIFGLGLALVGHFSRASAALIGFFANTHAPASTVITTVAKAAEPLPEDSYNCSEETACMVQLSKRNVLFFLALVAVLTLSGWVR</sequence>
<keyword evidence="1" id="KW-0472">Membrane</keyword>
<dbReference type="EMBL" id="JBHSGB010000012">
    <property type="protein sequence ID" value="MFC4656081.1"/>
    <property type="molecule type" value="Genomic_DNA"/>
</dbReference>
<dbReference type="NCBIfam" id="NF008219">
    <property type="entry name" value="PRK10987.1"/>
    <property type="match status" value="1"/>
</dbReference>
<keyword evidence="3" id="KW-1185">Reference proteome</keyword>
<feature type="transmembrane region" description="Helical" evidence="1">
    <location>
        <begin position="51"/>
        <end position="68"/>
    </location>
</feature>
<reference evidence="3" key="1">
    <citation type="journal article" date="2019" name="Int. J. Syst. Evol. Microbiol.">
        <title>The Global Catalogue of Microorganisms (GCM) 10K type strain sequencing project: providing services to taxonomists for standard genome sequencing and annotation.</title>
        <authorList>
            <consortium name="The Broad Institute Genomics Platform"/>
            <consortium name="The Broad Institute Genome Sequencing Center for Infectious Disease"/>
            <person name="Wu L."/>
            <person name="Ma J."/>
        </authorList>
    </citation>
    <scope>NUCLEOTIDE SEQUENCE [LARGE SCALE GENOMIC DNA]</scope>
    <source>
        <strain evidence="3">DT28</strain>
    </source>
</reference>